<accession>A0A564RW71</accession>
<evidence type="ECO:0000259" key="1">
    <source>
        <dbReference type="Pfam" id="PF14280"/>
    </source>
</evidence>
<dbReference type="Proteomes" id="UP000319252">
    <property type="component" value="Unassembled WGS sequence"/>
</dbReference>
<sequence length="946" mass="106209">MSIDEENLDSSSLGAAGESAVSYVFTRFGWSVSKPNPDRGTDLEVTPGDRHFPLGVQVKTGKSFFQKREVDEDGQLIGWWYRSSNKKHRLQWTTGAPVLLVLFDDKQEVGYWTYVSESEISDAGSSWRILVPIEQVLDKFHLSAIQQILDDYYKRLPVTETSWSNNLKDIPKEDRMRYALLTPRIIAPHPNNYRDLSGIEILAVHVLMRDELDRAWFRDEDQEAPQNRLFPIEKSFLQASESDEWSWNAAAAVHKYLCRNDSSLIMGLFDKAQAQYEKVAAAILASVVCTDNDDLKKAHDWICCARSTHNTKMDEAWLDVQEARIYLSMGDYESRVEASHKAYAAYIFVKTVKSDRTAEALLASCSRLLWQTNNPLFIPDEDRQQYIEKNPANSLMLEDHINAIDNAPQWWQGEYIGSALSKQVDFEFKGGAKNQGSPVNVDMKRKLVSAAFIASCAGNLVDWQQAWRLMAITDYSAALKNRDESLMLSSLGLLRSFGRMNEMKNATIKALHICSGQSFAEDADSIDLSKVLETDLNNTLDYLCSIAAATHQETAKRNVTWCKRWIDDTQILSAKSGDFSRGQRVIRLLFASCPAAGEEAMRETALWAYSQPAVTNNVVAGPFAYGVRSLPSTVWKTIAEKRNLANDVSPVQEAFAAVTDIQADAKHSHLMNGEIDYLADLDLEHKLSEDEACAVTKKLTASVSETIAMAKKGVHARGGLQVEVALFLIGRLHPSLRNDSLLMDFLDEQTLFHDEKEPLLNALFWRNDLLLDEDRQEWVKHINPLAEVPPTKDGFFGAQEDIRPTAMKALAANVGKEKRSELIDQMLLRGEEFTNSAFDVLSLFPDPRYITFALFTVTNSVEDALLSACRFLTVCAYQGLCNSQTAEHITTLARDGSYKVQCMICSTICGQLETNAVQGNYAKKLIAIAENCPSASLRWRLSHVGE</sequence>
<organism evidence="2 3">
    <name type="scientific">Bifidobacterium longum subsp. infantis</name>
    <dbReference type="NCBI Taxonomy" id="1682"/>
    <lineage>
        <taxon>Bacteria</taxon>
        <taxon>Bacillati</taxon>
        <taxon>Actinomycetota</taxon>
        <taxon>Actinomycetes</taxon>
        <taxon>Bifidobacteriales</taxon>
        <taxon>Bifidobacteriaceae</taxon>
        <taxon>Bifidobacterium</taxon>
    </lineage>
</organism>
<evidence type="ECO:0000313" key="3">
    <source>
        <dbReference type="Proteomes" id="UP000319252"/>
    </source>
</evidence>
<feature type="domain" description="DUF4365" evidence="1">
    <location>
        <begin position="16"/>
        <end position="147"/>
    </location>
</feature>
<gene>
    <name evidence="2" type="ORF">BLONGUMMC1_00634</name>
</gene>
<protein>
    <recommendedName>
        <fullName evidence="1">DUF4365 domain-containing protein</fullName>
    </recommendedName>
</protein>
<dbReference type="RefSeq" id="WP_154050058.1">
    <property type="nucleotide sequence ID" value="NZ_CABHML010000026.1"/>
</dbReference>
<evidence type="ECO:0000313" key="2">
    <source>
        <dbReference type="EMBL" id="VUW82436.1"/>
    </source>
</evidence>
<name>A0A564RW71_BIFLI</name>
<dbReference type="AlphaFoldDB" id="A0A564RW71"/>
<proteinExistence type="predicted"/>
<reference evidence="2 3" key="1">
    <citation type="submission" date="2019-07" db="EMBL/GenBank/DDBJ databases">
        <authorList>
            <person name="Chang H.-W."/>
            <person name="Raman A."/>
            <person name="Venkatesh S."/>
            <person name="Gehrig J."/>
        </authorList>
    </citation>
    <scope>NUCLEOTIDE SEQUENCE [LARGE SCALE GENOMIC DNA]</scope>
    <source>
        <strain evidence="2">B.longum_ssp_infantis_4</strain>
    </source>
</reference>
<dbReference type="EMBL" id="CABHML010000026">
    <property type="protein sequence ID" value="VUW82436.1"/>
    <property type="molecule type" value="Genomic_DNA"/>
</dbReference>
<dbReference type="InterPro" id="IPR025375">
    <property type="entry name" value="DUF4365"/>
</dbReference>
<dbReference type="Pfam" id="PF14280">
    <property type="entry name" value="DUF4365"/>
    <property type="match status" value="1"/>
</dbReference>